<accession>A0AB34JZ12</accession>
<keyword evidence="2" id="KW-1185">Reference proteome</keyword>
<reference evidence="1 2" key="1">
    <citation type="journal article" date="2024" name="Science">
        <title>Giant polyketide synthase enzymes in the biosynthesis of giant marine polyether toxins.</title>
        <authorList>
            <person name="Fallon T.R."/>
            <person name="Shende V.V."/>
            <person name="Wierzbicki I.H."/>
            <person name="Pendleton A.L."/>
            <person name="Watervoot N.F."/>
            <person name="Auber R.P."/>
            <person name="Gonzalez D.J."/>
            <person name="Wisecaver J.H."/>
            <person name="Moore B.S."/>
        </authorList>
    </citation>
    <scope>NUCLEOTIDE SEQUENCE [LARGE SCALE GENOMIC DNA]</scope>
    <source>
        <strain evidence="1 2">12B1</strain>
    </source>
</reference>
<name>A0AB34JZ12_PRYPA</name>
<evidence type="ECO:0000313" key="1">
    <source>
        <dbReference type="EMBL" id="KAL1526954.1"/>
    </source>
</evidence>
<dbReference type="AlphaFoldDB" id="A0AB34JZ12"/>
<dbReference type="EMBL" id="JBGBPQ010000003">
    <property type="protein sequence ID" value="KAL1526954.1"/>
    <property type="molecule type" value="Genomic_DNA"/>
</dbReference>
<comment type="caution">
    <text evidence="1">The sequence shown here is derived from an EMBL/GenBank/DDBJ whole genome shotgun (WGS) entry which is preliminary data.</text>
</comment>
<dbReference type="Proteomes" id="UP001515480">
    <property type="component" value="Unassembled WGS sequence"/>
</dbReference>
<protein>
    <submittedName>
        <fullName evidence="1">Uncharacterized protein</fullName>
    </submittedName>
</protein>
<sequence>MAAADYTVLLGQLAEEVEVAKVVQEAKEQSKEEMRAVSTVKEVDVMEGAEGTEVEKGQAAALATVAADDTVLTRKLVEKVVEVVVVPETDRKRQEEMRAVSMGAGAAQAR</sequence>
<gene>
    <name evidence="1" type="ORF">AB1Y20_015643</name>
</gene>
<organism evidence="1 2">
    <name type="scientific">Prymnesium parvum</name>
    <name type="common">Toxic golden alga</name>
    <dbReference type="NCBI Taxonomy" id="97485"/>
    <lineage>
        <taxon>Eukaryota</taxon>
        <taxon>Haptista</taxon>
        <taxon>Haptophyta</taxon>
        <taxon>Prymnesiophyceae</taxon>
        <taxon>Prymnesiales</taxon>
        <taxon>Prymnesiaceae</taxon>
        <taxon>Prymnesium</taxon>
    </lineage>
</organism>
<proteinExistence type="predicted"/>
<evidence type="ECO:0000313" key="2">
    <source>
        <dbReference type="Proteomes" id="UP001515480"/>
    </source>
</evidence>